<evidence type="ECO:0000256" key="7">
    <source>
        <dbReference type="ARBA" id="ARBA00022741"/>
    </source>
</evidence>
<dbReference type="Pfam" id="PF02110">
    <property type="entry name" value="HK"/>
    <property type="match status" value="1"/>
</dbReference>
<comment type="cofactor">
    <cofactor evidence="2">
        <name>Mg(2+)</name>
        <dbReference type="ChEBI" id="CHEBI:18420"/>
    </cofactor>
</comment>
<dbReference type="GO" id="GO:0004417">
    <property type="term" value="F:hydroxyethylthiazole kinase activity"/>
    <property type="evidence" value="ECO:0007669"/>
    <property type="project" value="UniProtKB-EC"/>
</dbReference>
<evidence type="ECO:0000256" key="2">
    <source>
        <dbReference type="ARBA" id="ARBA00001946"/>
    </source>
</evidence>
<keyword evidence="6" id="KW-0479">Metal-binding</keyword>
<dbReference type="InterPro" id="IPR000417">
    <property type="entry name" value="Hyethyz_kinase"/>
</dbReference>
<keyword evidence="9" id="KW-0067">ATP-binding</keyword>
<keyword evidence="11" id="KW-0784">Thiamine biosynthesis</keyword>
<evidence type="ECO:0000256" key="11">
    <source>
        <dbReference type="ARBA" id="ARBA00022977"/>
    </source>
</evidence>
<evidence type="ECO:0000256" key="12">
    <source>
        <dbReference type="SAM" id="MobiDB-lite"/>
    </source>
</evidence>
<evidence type="ECO:0000256" key="5">
    <source>
        <dbReference type="ARBA" id="ARBA00022679"/>
    </source>
</evidence>
<comment type="pathway">
    <text evidence="3">Cofactor biosynthesis; thiamine diphosphate biosynthesis; 4-methyl-5-(2-phosphoethyl)-thiazole from 5-(2-hydroxyethyl)-4-methylthiazole: step 1/1.</text>
</comment>
<proteinExistence type="predicted"/>
<keyword evidence="10" id="KW-0460">Magnesium</keyword>
<evidence type="ECO:0000256" key="6">
    <source>
        <dbReference type="ARBA" id="ARBA00022723"/>
    </source>
</evidence>
<evidence type="ECO:0000256" key="4">
    <source>
        <dbReference type="ARBA" id="ARBA00012129"/>
    </source>
</evidence>
<dbReference type="Gene3D" id="3.40.1190.20">
    <property type="match status" value="1"/>
</dbReference>
<dbReference type="SUPFAM" id="SSF53613">
    <property type="entry name" value="Ribokinase-like"/>
    <property type="match status" value="1"/>
</dbReference>
<feature type="compositionally biased region" description="Basic and acidic residues" evidence="12">
    <location>
        <begin position="221"/>
        <end position="235"/>
    </location>
</feature>
<comment type="caution">
    <text evidence="13">The sequence shown here is derived from an EMBL/GenBank/DDBJ whole genome shotgun (WGS) entry which is preliminary data.</text>
</comment>
<name>A0AA87Z4D0_FICCA</name>
<evidence type="ECO:0000256" key="1">
    <source>
        <dbReference type="ARBA" id="ARBA00001771"/>
    </source>
</evidence>
<sequence>MEANSPEWWAQRVWGLLSAVRRQSPLVQCITNFVSMDLMTNTLLSVGASPAMLHTLEEIPQLHPPRPRVLPQCRHTLRRWQLAMKLVADVAIRSEKPWVLDPVAAGASGFRLKACLELVELKPALIRGNGSEIIALSKASVQPSKGRSGLTGPWSGQVRKTSEQNCSLVRPDWSLVRPGPENQRANSARWSGSGFPDRSQSGRFEKPANTCARWSGPSFPERPDRDRSDRSDPDQVLRTGLTGPSQVGPENQRALVCSLVLRVFRTSLTDLGLAGPIRTKFSGPT</sequence>
<evidence type="ECO:0000313" key="13">
    <source>
        <dbReference type="EMBL" id="GMN24000.1"/>
    </source>
</evidence>
<dbReference type="GO" id="GO:0005524">
    <property type="term" value="F:ATP binding"/>
    <property type="evidence" value="ECO:0007669"/>
    <property type="project" value="UniProtKB-KW"/>
</dbReference>
<dbReference type="InterPro" id="IPR029056">
    <property type="entry name" value="Ribokinase-like"/>
</dbReference>
<keyword evidence="8" id="KW-0418">Kinase</keyword>
<evidence type="ECO:0000256" key="8">
    <source>
        <dbReference type="ARBA" id="ARBA00022777"/>
    </source>
</evidence>
<feature type="region of interest" description="Disordered" evidence="12">
    <location>
        <begin position="139"/>
        <end position="249"/>
    </location>
</feature>
<dbReference type="AlphaFoldDB" id="A0AA87Z4D0"/>
<accession>A0AA87Z4D0</accession>
<keyword evidence="5" id="KW-0808">Transferase</keyword>
<dbReference type="GO" id="GO:0000287">
    <property type="term" value="F:magnesium ion binding"/>
    <property type="evidence" value="ECO:0007669"/>
    <property type="project" value="InterPro"/>
</dbReference>
<dbReference type="EC" id="2.7.1.50" evidence="4"/>
<reference evidence="13" key="1">
    <citation type="submission" date="2023-07" db="EMBL/GenBank/DDBJ databases">
        <title>draft genome sequence of fig (Ficus carica).</title>
        <authorList>
            <person name="Takahashi T."/>
            <person name="Nishimura K."/>
        </authorList>
    </citation>
    <scope>NUCLEOTIDE SEQUENCE</scope>
</reference>
<protein>
    <recommendedName>
        <fullName evidence="4">hydroxyethylthiazole kinase</fullName>
        <ecNumber evidence="4">2.7.1.50</ecNumber>
    </recommendedName>
</protein>
<evidence type="ECO:0000313" key="14">
    <source>
        <dbReference type="Proteomes" id="UP001187192"/>
    </source>
</evidence>
<dbReference type="EMBL" id="BTGU01005494">
    <property type="protein sequence ID" value="GMN24000.1"/>
    <property type="molecule type" value="Genomic_DNA"/>
</dbReference>
<comment type="catalytic activity">
    <reaction evidence="1">
        <text>5-(2-hydroxyethyl)-4-methylthiazole + ATP = 4-methyl-5-(2-phosphooxyethyl)-thiazole + ADP + H(+)</text>
        <dbReference type="Rhea" id="RHEA:24212"/>
        <dbReference type="ChEBI" id="CHEBI:15378"/>
        <dbReference type="ChEBI" id="CHEBI:17957"/>
        <dbReference type="ChEBI" id="CHEBI:30616"/>
        <dbReference type="ChEBI" id="CHEBI:58296"/>
        <dbReference type="ChEBI" id="CHEBI:456216"/>
        <dbReference type="EC" id="2.7.1.50"/>
    </reaction>
</comment>
<gene>
    <name evidence="13" type="ORF">TIFTF001_047605</name>
</gene>
<evidence type="ECO:0000256" key="10">
    <source>
        <dbReference type="ARBA" id="ARBA00022842"/>
    </source>
</evidence>
<keyword evidence="7" id="KW-0547">Nucleotide-binding</keyword>
<evidence type="ECO:0000256" key="9">
    <source>
        <dbReference type="ARBA" id="ARBA00022840"/>
    </source>
</evidence>
<keyword evidence="14" id="KW-1185">Reference proteome</keyword>
<organism evidence="13 14">
    <name type="scientific">Ficus carica</name>
    <name type="common">Common fig</name>
    <dbReference type="NCBI Taxonomy" id="3494"/>
    <lineage>
        <taxon>Eukaryota</taxon>
        <taxon>Viridiplantae</taxon>
        <taxon>Streptophyta</taxon>
        <taxon>Embryophyta</taxon>
        <taxon>Tracheophyta</taxon>
        <taxon>Spermatophyta</taxon>
        <taxon>Magnoliopsida</taxon>
        <taxon>eudicotyledons</taxon>
        <taxon>Gunneridae</taxon>
        <taxon>Pentapetalae</taxon>
        <taxon>rosids</taxon>
        <taxon>fabids</taxon>
        <taxon>Rosales</taxon>
        <taxon>Moraceae</taxon>
        <taxon>Ficeae</taxon>
        <taxon>Ficus</taxon>
    </lineage>
</organism>
<evidence type="ECO:0000256" key="3">
    <source>
        <dbReference type="ARBA" id="ARBA00004868"/>
    </source>
</evidence>
<dbReference type="Proteomes" id="UP001187192">
    <property type="component" value="Unassembled WGS sequence"/>
</dbReference>
<dbReference type="GO" id="GO:0009228">
    <property type="term" value="P:thiamine biosynthetic process"/>
    <property type="evidence" value="ECO:0007669"/>
    <property type="project" value="UniProtKB-KW"/>
</dbReference>
<dbReference type="PRINTS" id="PR01099">
    <property type="entry name" value="HYETHTZKNASE"/>
</dbReference>